<dbReference type="InterPro" id="IPR036465">
    <property type="entry name" value="vWFA_dom_sf"/>
</dbReference>
<protein>
    <recommendedName>
        <fullName evidence="6">VWFA domain-containing protein</fullName>
    </recommendedName>
</protein>
<dbReference type="Pfam" id="PF00092">
    <property type="entry name" value="VWA"/>
    <property type="match status" value="1"/>
</dbReference>
<evidence type="ECO:0000313" key="8">
    <source>
        <dbReference type="Proteomes" id="UP001529510"/>
    </source>
</evidence>
<dbReference type="GO" id="GO:0005576">
    <property type="term" value="C:extracellular region"/>
    <property type="evidence" value="ECO:0007669"/>
    <property type="project" value="UniProtKB-SubCell"/>
</dbReference>
<dbReference type="FunFam" id="3.40.50.410:FF:000004">
    <property type="entry name" value="collagen alpha-6(VI) chain"/>
    <property type="match status" value="1"/>
</dbReference>
<dbReference type="CDD" id="cd01472">
    <property type="entry name" value="vWA_collagen"/>
    <property type="match status" value="1"/>
</dbReference>
<comment type="subcellular location">
    <subcellularLocation>
        <location evidence="1">Secreted</location>
    </subcellularLocation>
</comment>
<dbReference type="PRINTS" id="PR00453">
    <property type="entry name" value="VWFADOMAIN"/>
</dbReference>
<comment type="caution">
    <text evidence="7">The sequence shown here is derived from an EMBL/GenBank/DDBJ whole genome shotgun (WGS) entry which is preliminary data.</text>
</comment>
<dbReference type="PROSITE" id="PS50234">
    <property type="entry name" value="VWFA"/>
    <property type="match status" value="1"/>
</dbReference>
<evidence type="ECO:0000256" key="3">
    <source>
        <dbReference type="ARBA" id="ARBA00022729"/>
    </source>
</evidence>
<keyword evidence="3" id="KW-0732">Signal</keyword>
<keyword evidence="5" id="KW-0325">Glycoprotein</keyword>
<keyword evidence="8" id="KW-1185">Reference proteome</keyword>
<keyword evidence="4" id="KW-0677">Repeat</keyword>
<dbReference type="InterPro" id="IPR050525">
    <property type="entry name" value="ECM_Assembly_Org"/>
</dbReference>
<dbReference type="PANTHER" id="PTHR24020:SF86">
    <property type="entry name" value="COLLAGEN, TYPE VI, ALPHA 4"/>
    <property type="match status" value="1"/>
</dbReference>
<reference evidence="7 8" key="1">
    <citation type="submission" date="2024-05" db="EMBL/GenBank/DDBJ databases">
        <title>Genome sequencing and assembly of Indian major carp, Cirrhinus mrigala (Hamilton, 1822).</title>
        <authorList>
            <person name="Mohindra V."/>
            <person name="Chowdhury L.M."/>
            <person name="Lal K."/>
            <person name="Jena J.K."/>
        </authorList>
    </citation>
    <scope>NUCLEOTIDE SEQUENCE [LARGE SCALE GENOMIC DNA]</scope>
    <source>
        <strain evidence="7">CM1030</strain>
        <tissue evidence="7">Blood</tissue>
    </source>
</reference>
<proteinExistence type="predicted"/>
<accession>A0ABD0PFP3</accession>
<sequence length="196" mass="21669">MLSIILSLIECLAERPPYDIVFLVDSSSSIGTRDFREVKTFMRTFVDGLDINTKKVQVGLAQFSTDPHKEFLIGDYANKADLFKKIDDLPYRTGGTYMGKAMKFLKDNYFTTAGGSRIDEKVPQVVVVVTDGDSADDIKEPAGQLRKKGIIIFAIGVGPTNMTELKAIANSPPERFVVNIDNYQALQGLTTTMTET</sequence>
<dbReference type="SMART" id="SM00327">
    <property type="entry name" value="VWA"/>
    <property type="match status" value="1"/>
</dbReference>
<dbReference type="SUPFAM" id="SSF53300">
    <property type="entry name" value="vWA-like"/>
    <property type="match status" value="1"/>
</dbReference>
<evidence type="ECO:0000313" key="7">
    <source>
        <dbReference type="EMBL" id="KAL0171661.1"/>
    </source>
</evidence>
<evidence type="ECO:0000259" key="6">
    <source>
        <dbReference type="PROSITE" id="PS50234"/>
    </source>
</evidence>
<keyword evidence="2" id="KW-0964">Secreted</keyword>
<feature type="domain" description="VWFA" evidence="6">
    <location>
        <begin position="19"/>
        <end position="193"/>
    </location>
</feature>
<dbReference type="AlphaFoldDB" id="A0ABD0PFP3"/>
<evidence type="ECO:0000256" key="4">
    <source>
        <dbReference type="ARBA" id="ARBA00022737"/>
    </source>
</evidence>
<dbReference type="Proteomes" id="UP001529510">
    <property type="component" value="Unassembled WGS sequence"/>
</dbReference>
<gene>
    <name evidence="7" type="ORF">M9458_031972</name>
</gene>
<name>A0ABD0PFP3_CIRMR</name>
<dbReference type="Gene3D" id="3.40.50.410">
    <property type="entry name" value="von Willebrand factor, type A domain"/>
    <property type="match status" value="1"/>
</dbReference>
<evidence type="ECO:0000256" key="2">
    <source>
        <dbReference type="ARBA" id="ARBA00022525"/>
    </source>
</evidence>
<dbReference type="InterPro" id="IPR002035">
    <property type="entry name" value="VWF_A"/>
</dbReference>
<dbReference type="EMBL" id="JAMKFB020000016">
    <property type="protein sequence ID" value="KAL0171661.1"/>
    <property type="molecule type" value="Genomic_DNA"/>
</dbReference>
<evidence type="ECO:0000256" key="1">
    <source>
        <dbReference type="ARBA" id="ARBA00004613"/>
    </source>
</evidence>
<dbReference type="PANTHER" id="PTHR24020">
    <property type="entry name" value="COLLAGEN ALPHA"/>
    <property type="match status" value="1"/>
</dbReference>
<feature type="non-terminal residue" evidence="7">
    <location>
        <position position="196"/>
    </location>
</feature>
<evidence type="ECO:0000256" key="5">
    <source>
        <dbReference type="ARBA" id="ARBA00023180"/>
    </source>
</evidence>
<organism evidence="7 8">
    <name type="scientific">Cirrhinus mrigala</name>
    <name type="common">Mrigala</name>
    <dbReference type="NCBI Taxonomy" id="683832"/>
    <lineage>
        <taxon>Eukaryota</taxon>
        <taxon>Metazoa</taxon>
        <taxon>Chordata</taxon>
        <taxon>Craniata</taxon>
        <taxon>Vertebrata</taxon>
        <taxon>Euteleostomi</taxon>
        <taxon>Actinopterygii</taxon>
        <taxon>Neopterygii</taxon>
        <taxon>Teleostei</taxon>
        <taxon>Ostariophysi</taxon>
        <taxon>Cypriniformes</taxon>
        <taxon>Cyprinidae</taxon>
        <taxon>Labeoninae</taxon>
        <taxon>Labeonini</taxon>
        <taxon>Cirrhinus</taxon>
    </lineage>
</organism>